<dbReference type="InParanoid" id="A0A200PW46"/>
<dbReference type="OrthoDB" id="529675at2759"/>
<keyword evidence="2" id="KW-0732">Signal</keyword>
<proteinExistence type="predicted"/>
<dbReference type="PANTHER" id="PTHR31474:SF1">
    <property type="entry name" value="EXPRESSED PROTEIN"/>
    <property type="match status" value="1"/>
</dbReference>
<evidence type="ECO:0000256" key="1">
    <source>
        <dbReference type="SAM" id="Phobius"/>
    </source>
</evidence>
<dbReference type="AlphaFoldDB" id="A0A200PW46"/>
<dbReference type="FunCoup" id="A0A200PW46">
    <property type="interactions" value="904"/>
</dbReference>
<feature type="signal peptide" evidence="2">
    <location>
        <begin position="1"/>
        <end position="22"/>
    </location>
</feature>
<keyword evidence="1" id="KW-0472">Membrane</keyword>
<protein>
    <submittedName>
        <fullName evidence="3">HR-like lesion-inducer</fullName>
    </submittedName>
</protein>
<reference evidence="3 4" key="1">
    <citation type="journal article" date="2017" name="Mol. Plant">
        <title>The Genome of Medicinal Plant Macleaya cordata Provides New Insights into Benzylisoquinoline Alkaloids Metabolism.</title>
        <authorList>
            <person name="Liu X."/>
            <person name="Liu Y."/>
            <person name="Huang P."/>
            <person name="Ma Y."/>
            <person name="Qing Z."/>
            <person name="Tang Q."/>
            <person name="Cao H."/>
            <person name="Cheng P."/>
            <person name="Zheng Y."/>
            <person name="Yuan Z."/>
            <person name="Zhou Y."/>
            <person name="Liu J."/>
            <person name="Tang Z."/>
            <person name="Zhuo Y."/>
            <person name="Zhang Y."/>
            <person name="Yu L."/>
            <person name="Huang J."/>
            <person name="Yang P."/>
            <person name="Peng Q."/>
            <person name="Zhang J."/>
            <person name="Jiang W."/>
            <person name="Zhang Z."/>
            <person name="Lin K."/>
            <person name="Ro D.K."/>
            <person name="Chen X."/>
            <person name="Xiong X."/>
            <person name="Shang Y."/>
            <person name="Huang S."/>
            <person name="Zeng J."/>
        </authorList>
    </citation>
    <scope>NUCLEOTIDE SEQUENCE [LARGE SCALE GENOMIC DNA]</scope>
    <source>
        <strain evidence="4">cv. BLH2017</strain>
        <tissue evidence="3">Root</tissue>
    </source>
</reference>
<dbReference type="EMBL" id="MVGT01003956">
    <property type="protein sequence ID" value="OVA02439.1"/>
    <property type="molecule type" value="Genomic_DNA"/>
</dbReference>
<evidence type="ECO:0000313" key="3">
    <source>
        <dbReference type="EMBL" id="OVA02439.1"/>
    </source>
</evidence>
<keyword evidence="4" id="KW-1185">Reference proteome</keyword>
<keyword evidence="1" id="KW-0812">Transmembrane</keyword>
<keyword evidence="1" id="KW-1133">Transmembrane helix</keyword>
<comment type="caution">
    <text evidence="3">The sequence shown here is derived from an EMBL/GenBank/DDBJ whole genome shotgun (WGS) entry which is preliminary data.</text>
</comment>
<dbReference type="OMA" id="FNAFVNH"/>
<name>A0A200PW46_MACCD</name>
<feature type="transmembrane region" description="Helical" evidence="1">
    <location>
        <begin position="118"/>
        <end position="138"/>
    </location>
</feature>
<dbReference type="PANTHER" id="PTHR31474">
    <property type="entry name" value="HR-LIKE LESION-INDUCER"/>
    <property type="match status" value="1"/>
</dbReference>
<evidence type="ECO:0000313" key="4">
    <source>
        <dbReference type="Proteomes" id="UP000195402"/>
    </source>
</evidence>
<organism evidence="3 4">
    <name type="scientific">Macleaya cordata</name>
    <name type="common">Five-seeded plume-poppy</name>
    <name type="synonym">Bocconia cordata</name>
    <dbReference type="NCBI Taxonomy" id="56857"/>
    <lineage>
        <taxon>Eukaryota</taxon>
        <taxon>Viridiplantae</taxon>
        <taxon>Streptophyta</taxon>
        <taxon>Embryophyta</taxon>
        <taxon>Tracheophyta</taxon>
        <taxon>Spermatophyta</taxon>
        <taxon>Magnoliopsida</taxon>
        <taxon>Ranunculales</taxon>
        <taxon>Papaveraceae</taxon>
        <taxon>Papaveroideae</taxon>
        <taxon>Macleaya</taxon>
    </lineage>
</organism>
<accession>A0A200PW46</accession>
<sequence length="157" mass="17461">MGFTSFVGRVLFVSVFIVSAWQEFNEFGVDGGTAAKAFEPKYNVFTKHVTSYTGVEVPDVEIKHLVAAAIALKGIGGILFIFGSSFGAYLLLIHLAFTTPILYDFYNYDIEKPQCVQLFIKFTQNLALFGALLFFLGMKNSVPRRQPKKKAPKTKMG</sequence>
<dbReference type="Proteomes" id="UP000195402">
    <property type="component" value="Unassembled WGS sequence"/>
</dbReference>
<dbReference type="InterPro" id="IPR008637">
    <property type="entry name" value="HR_lesion"/>
</dbReference>
<dbReference type="Pfam" id="PF05514">
    <property type="entry name" value="HR_lesion"/>
    <property type="match status" value="1"/>
</dbReference>
<gene>
    <name evidence="3" type="ORF">BVC80_9099g261</name>
</gene>
<evidence type="ECO:0000256" key="2">
    <source>
        <dbReference type="SAM" id="SignalP"/>
    </source>
</evidence>
<feature type="chain" id="PRO_5013120654" evidence="2">
    <location>
        <begin position="23"/>
        <end position="157"/>
    </location>
</feature>